<protein>
    <recommendedName>
        <fullName evidence="4">Lipoprotein</fullName>
    </recommendedName>
</protein>
<evidence type="ECO:0008006" key="4">
    <source>
        <dbReference type="Google" id="ProtNLM"/>
    </source>
</evidence>
<name>A0ABW4KN31_9BURK</name>
<keyword evidence="1" id="KW-0732">Signal</keyword>
<feature type="chain" id="PRO_5046361675" description="Lipoprotein" evidence="1">
    <location>
        <begin position="30"/>
        <end position="507"/>
    </location>
</feature>
<keyword evidence="3" id="KW-1185">Reference proteome</keyword>
<proteinExistence type="predicted"/>
<accession>A0ABW4KN31</accession>
<feature type="signal peptide" evidence="1">
    <location>
        <begin position="1"/>
        <end position="29"/>
    </location>
</feature>
<dbReference type="PROSITE" id="PS51257">
    <property type="entry name" value="PROKAR_LIPOPROTEIN"/>
    <property type="match status" value="1"/>
</dbReference>
<sequence length="507" mass="54203">MSLAARPAHHVFRLSALAAATALSLVACGGDDGDTSVTPQASALKVGDQYTVAVQVGDQAPSSESFRVYGITDQLDVVSTDNGKLIPGSLFALPDAPAAKQAGQIEDSCDQNTAWGRLECYMMVTAQLEAQIQALLRAQFEAMKRVQLSKDFKNAEAVDPAAVLHQIADLDIDLPTVMADLSRSGLTPLEYVEFYDTLDVAPGFASQQDAEGQLIGFFQSVQEEVEQGYSCGNINPARNRCGPTKAAAAAEVSATPAVAYVPNQKDFLAALAAQGMSWKDFLARMNARGQDFAHLLLAFHDWAVATSPATDATLFPAFITAYLAGEVGKTAATVQPKNAAAAGAVMQGVGSLLSVAWDIVKNSRPVVDAESTQNFVLSQQDADPMHYAGATKDKTSTVTVKFTSPGVTWAETQFRLDGYYNATHKTLAGRWMPQLNFEVFQASAKPSISLKVRANVTSVVNVGTHDAPMPETEVRVDITQGSLFQSKLKKVWFRAHGAEGFSIVEKK</sequence>
<comment type="caution">
    <text evidence="2">The sequence shown here is derived from an EMBL/GenBank/DDBJ whole genome shotgun (WGS) entry which is preliminary data.</text>
</comment>
<reference evidence="3" key="1">
    <citation type="journal article" date="2019" name="Int. J. Syst. Evol. Microbiol.">
        <title>The Global Catalogue of Microorganisms (GCM) 10K type strain sequencing project: providing services to taxonomists for standard genome sequencing and annotation.</title>
        <authorList>
            <consortium name="The Broad Institute Genomics Platform"/>
            <consortium name="The Broad Institute Genome Sequencing Center for Infectious Disease"/>
            <person name="Wu L."/>
            <person name="Ma J."/>
        </authorList>
    </citation>
    <scope>NUCLEOTIDE SEQUENCE [LARGE SCALE GENOMIC DNA]</scope>
    <source>
        <strain evidence="3">LMG 29247</strain>
    </source>
</reference>
<evidence type="ECO:0000313" key="2">
    <source>
        <dbReference type="EMBL" id="MFD1709517.1"/>
    </source>
</evidence>
<dbReference type="RefSeq" id="WP_147913312.1">
    <property type="nucleotide sequence ID" value="NZ_JBHUEJ010000007.1"/>
</dbReference>
<dbReference type="Proteomes" id="UP001597304">
    <property type="component" value="Unassembled WGS sequence"/>
</dbReference>
<dbReference type="EMBL" id="JBHUEJ010000007">
    <property type="protein sequence ID" value="MFD1709517.1"/>
    <property type="molecule type" value="Genomic_DNA"/>
</dbReference>
<evidence type="ECO:0000256" key="1">
    <source>
        <dbReference type="SAM" id="SignalP"/>
    </source>
</evidence>
<organism evidence="2 3">
    <name type="scientific">Ottowia flava</name>
    <dbReference type="NCBI Taxonomy" id="2675430"/>
    <lineage>
        <taxon>Bacteria</taxon>
        <taxon>Pseudomonadati</taxon>
        <taxon>Pseudomonadota</taxon>
        <taxon>Betaproteobacteria</taxon>
        <taxon>Burkholderiales</taxon>
        <taxon>Comamonadaceae</taxon>
        <taxon>Ottowia</taxon>
    </lineage>
</organism>
<evidence type="ECO:0000313" key="3">
    <source>
        <dbReference type="Proteomes" id="UP001597304"/>
    </source>
</evidence>
<gene>
    <name evidence="2" type="ORF">ACFSF0_02770</name>
</gene>